<dbReference type="EMBL" id="GG738918">
    <property type="protein sequence ID" value="EFC37482.1"/>
    <property type="molecule type" value="Genomic_DNA"/>
</dbReference>
<dbReference type="GeneID" id="8861035"/>
<name>D2W0I0_NAEGR</name>
<accession>D2W0I0</accession>
<evidence type="ECO:0000313" key="2">
    <source>
        <dbReference type="EMBL" id="EFC37482.1"/>
    </source>
</evidence>
<dbReference type="VEuPathDB" id="AmoebaDB:NAEGRDRAFT_74866"/>
<dbReference type="InParanoid" id="D2W0I0"/>
<organism evidence="3">
    <name type="scientific">Naegleria gruberi</name>
    <name type="common">Amoeba</name>
    <dbReference type="NCBI Taxonomy" id="5762"/>
    <lineage>
        <taxon>Eukaryota</taxon>
        <taxon>Discoba</taxon>
        <taxon>Heterolobosea</taxon>
        <taxon>Tetramitia</taxon>
        <taxon>Eutetramitia</taxon>
        <taxon>Vahlkampfiidae</taxon>
        <taxon>Naegleria</taxon>
    </lineage>
</organism>
<evidence type="ECO:0000256" key="1">
    <source>
        <dbReference type="SAM" id="SignalP"/>
    </source>
</evidence>
<protein>
    <submittedName>
        <fullName evidence="2">Predicted protein</fullName>
    </submittedName>
</protein>
<evidence type="ECO:0000313" key="3">
    <source>
        <dbReference type="Proteomes" id="UP000006671"/>
    </source>
</evidence>
<dbReference type="PROSITE" id="PS51257">
    <property type="entry name" value="PROKAR_LIPOPROTEIN"/>
    <property type="match status" value="1"/>
</dbReference>
<dbReference type="KEGG" id="ngr:NAEGRDRAFT_74866"/>
<gene>
    <name evidence="2" type="ORF">NAEGRDRAFT_74866</name>
</gene>
<proteinExistence type="predicted"/>
<sequence length="324" mass="36044">MHKLFPLLLLILIVAACSHVVNCSVCPKGYFATQNIEQICHVCDYGTYCPGDDHSYVCQDGAIAPQQGQSTCNTCDSGRSNSARILCLLKGTPSDAIEIFTDRYGSPTPFIVSKSTFVYTTLSMPYSTNLNYTLQITFNGPDMDSQLLLYASTKTGSPSAANYEFFGNGLNATLSLPQSIGSQFIIYFNLQAPSSQFRLKYYAKSFLSYPYVNDINSGHFEMYHPFIFQNWMTFKKDNVPEGTTIGVKVRLLNDPSLGNNNQPVDILYSSNPFIVNLNPNNANLVVRGTDNQYITAVFKQTKSGPFVFGIVAEFYLRTVQVDLY</sequence>
<keyword evidence="3" id="KW-1185">Reference proteome</keyword>
<dbReference type="RefSeq" id="XP_002670226.1">
    <property type="nucleotide sequence ID" value="XM_002670180.1"/>
</dbReference>
<feature type="chain" id="PRO_5003038021" evidence="1">
    <location>
        <begin position="24"/>
        <end position="324"/>
    </location>
</feature>
<feature type="signal peptide" evidence="1">
    <location>
        <begin position="1"/>
        <end position="23"/>
    </location>
</feature>
<dbReference type="AlphaFoldDB" id="D2W0I0"/>
<reference evidence="2 3" key="1">
    <citation type="journal article" date="2010" name="Cell">
        <title>The genome of Naegleria gruberi illuminates early eukaryotic versatility.</title>
        <authorList>
            <person name="Fritz-Laylin L.K."/>
            <person name="Prochnik S.E."/>
            <person name="Ginger M.L."/>
            <person name="Dacks J.B."/>
            <person name="Carpenter M.L."/>
            <person name="Field M.C."/>
            <person name="Kuo A."/>
            <person name="Paredez A."/>
            <person name="Chapman J."/>
            <person name="Pham J."/>
            <person name="Shu S."/>
            <person name="Neupane R."/>
            <person name="Cipriano M."/>
            <person name="Mancuso J."/>
            <person name="Tu H."/>
            <person name="Salamov A."/>
            <person name="Lindquist E."/>
            <person name="Shapiro H."/>
            <person name="Lucas S."/>
            <person name="Grigoriev I.V."/>
            <person name="Cande W.Z."/>
            <person name="Fulton C."/>
            <person name="Rokhsar D.S."/>
            <person name="Dawson S.C."/>
        </authorList>
    </citation>
    <scope>NUCLEOTIDE SEQUENCE [LARGE SCALE GENOMIC DNA]</scope>
    <source>
        <strain evidence="2 3">NEG-M</strain>
    </source>
</reference>
<dbReference type="Proteomes" id="UP000006671">
    <property type="component" value="Unassembled WGS sequence"/>
</dbReference>
<keyword evidence="1" id="KW-0732">Signal</keyword>